<organism evidence="2 3">
    <name type="scientific">Liquidambar formosana</name>
    <name type="common">Formosan gum</name>
    <dbReference type="NCBI Taxonomy" id="63359"/>
    <lineage>
        <taxon>Eukaryota</taxon>
        <taxon>Viridiplantae</taxon>
        <taxon>Streptophyta</taxon>
        <taxon>Embryophyta</taxon>
        <taxon>Tracheophyta</taxon>
        <taxon>Spermatophyta</taxon>
        <taxon>Magnoliopsida</taxon>
        <taxon>eudicotyledons</taxon>
        <taxon>Gunneridae</taxon>
        <taxon>Pentapetalae</taxon>
        <taxon>Saxifragales</taxon>
        <taxon>Altingiaceae</taxon>
        <taxon>Liquidambar</taxon>
    </lineage>
</organism>
<name>A0AAP0RJ19_LIQFO</name>
<keyword evidence="3" id="KW-1185">Reference proteome</keyword>
<evidence type="ECO:0000313" key="2">
    <source>
        <dbReference type="EMBL" id="KAK9277880.1"/>
    </source>
</evidence>
<dbReference type="PANTHER" id="PTHR12507">
    <property type="entry name" value="REDUCED GROWTH PHENOTYPE 1 RGP1, YEAST -RELATED"/>
    <property type="match status" value="1"/>
</dbReference>
<reference evidence="2 3" key="1">
    <citation type="journal article" date="2024" name="Plant J.">
        <title>Genome sequences and population genomics reveal climatic adaptation and genomic divergence between two closely related sweetgum species.</title>
        <authorList>
            <person name="Xu W.Q."/>
            <person name="Ren C.Q."/>
            <person name="Zhang X.Y."/>
            <person name="Comes H.P."/>
            <person name="Liu X.H."/>
            <person name="Li Y.G."/>
            <person name="Kettle C.J."/>
            <person name="Jalonen R."/>
            <person name="Gaisberger H."/>
            <person name="Ma Y.Z."/>
            <person name="Qiu Y.X."/>
        </authorList>
    </citation>
    <scope>NUCLEOTIDE SEQUENCE [LARGE SCALE GENOMIC DNA]</scope>
    <source>
        <strain evidence="2">Hangzhou</strain>
    </source>
</reference>
<comment type="caution">
    <text evidence="2">The sequence shown here is derived from an EMBL/GenBank/DDBJ whole genome shotgun (WGS) entry which is preliminary data.</text>
</comment>
<dbReference type="AlphaFoldDB" id="A0AAP0RJ19"/>
<feature type="compositionally biased region" description="Polar residues" evidence="1">
    <location>
        <begin position="328"/>
        <end position="337"/>
    </location>
</feature>
<feature type="region of interest" description="Disordered" evidence="1">
    <location>
        <begin position="328"/>
        <end position="352"/>
    </location>
</feature>
<proteinExistence type="predicted"/>
<sequence>MPPPKFYQGFSFFGSGDSNKVEGIKNELLPSLKLHTDKDVYRPGDSVDVTIEISNLGVTDGLSESDNVTNTVCSLLIERLTFEMKGIEKLDTQWFATQKPLPGSKHRRGEHVFMDCSTPSIVSNQIVSSGDIKTYVVRTSLPSIIPPSYKGATIRYLYYVRSTLSGRWLILENGHSHRESVKDLAELEARIPLQIWVTQKDSGLQIEEGHSDGIVPATSIQMDVYWREVDGDSDWARANEIYDGVEEGYESSRDEVSSVSSYNPMKENIHKAFGSSLSLQSFAARSSNKDSPCLEGGRPSLSSYVALPQLSVSEVLYDSSADILSPQKSSAVVSPSQQRKHTKPFSADDDVGVSSEPGIVEPVASEGFIRGRSYNIRLDDQVLLRFSPKNSDSTYYFSDMIGGTLTFFHDEGARRCLEVSITLETSETISRRFVHPSRRNSPTITKVQSDYHEVVADLVQTSFLFSIPMDGPMSFSTPHVSVKWALRFEFFTTPKNVDWTRYEHPLLIEGRDKSDWVLPITVHATPSGTSGSRNEKPFSLEPLWVHN</sequence>
<dbReference type="Proteomes" id="UP001415857">
    <property type="component" value="Unassembled WGS sequence"/>
</dbReference>
<dbReference type="SUPFAM" id="SSF81296">
    <property type="entry name" value="E set domains"/>
    <property type="match status" value="1"/>
</dbReference>
<dbReference type="InterPro" id="IPR014756">
    <property type="entry name" value="Ig_E-set"/>
</dbReference>
<dbReference type="InterPro" id="IPR014848">
    <property type="entry name" value="Rgp1"/>
</dbReference>
<gene>
    <name evidence="2" type="ORF">L1049_027437</name>
</gene>
<evidence type="ECO:0008006" key="4">
    <source>
        <dbReference type="Google" id="ProtNLM"/>
    </source>
</evidence>
<dbReference type="EMBL" id="JBBPBK010000009">
    <property type="protein sequence ID" value="KAK9277880.1"/>
    <property type="molecule type" value="Genomic_DNA"/>
</dbReference>
<dbReference type="Pfam" id="PF08737">
    <property type="entry name" value="Rgp1"/>
    <property type="match status" value="1"/>
</dbReference>
<accession>A0AAP0RJ19</accession>
<protein>
    <recommendedName>
        <fullName evidence="4">Reduced growth phenotype protein 1</fullName>
    </recommendedName>
</protein>
<evidence type="ECO:0000313" key="3">
    <source>
        <dbReference type="Proteomes" id="UP001415857"/>
    </source>
</evidence>
<evidence type="ECO:0000256" key="1">
    <source>
        <dbReference type="SAM" id="MobiDB-lite"/>
    </source>
</evidence>